<dbReference type="GO" id="GO:0005524">
    <property type="term" value="F:ATP binding"/>
    <property type="evidence" value="ECO:0007669"/>
    <property type="project" value="InterPro"/>
</dbReference>
<evidence type="ECO:0000256" key="3">
    <source>
        <dbReference type="ARBA" id="ARBA00022838"/>
    </source>
</evidence>
<comment type="subcellular location">
    <subcellularLocation>
        <location evidence="1">Chromosome</location>
        <location evidence="1">Centromere</location>
        <location evidence="1">Kinetochore</location>
    </subcellularLocation>
</comment>
<dbReference type="GO" id="GO:0032991">
    <property type="term" value="C:protein-containing complex"/>
    <property type="evidence" value="ECO:0007669"/>
    <property type="project" value="UniProtKB-ARBA"/>
</dbReference>
<dbReference type="SMART" id="SM00777">
    <property type="entry name" value="Mad3_BUB1_I"/>
    <property type="match status" value="1"/>
</dbReference>
<dbReference type="Gene3D" id="1.10.510.10">
    <property type="entry name" value="Transferase(Phosphotransferase) domain 1"/>
    <property type="match status" value="1"/>
</dbReference>
<evidence type="ECO:0000256" key="4">
    <source>
        <dbReference type="ARBA" id="ARBA00023328"/>
    </source>
</evidence>
<dbReference type="GO" id="GO:0004672">
    <property type="term" value="F:protein kinase activity"/>
    <property type="evidence" value="ECO:0007669"/>
    <property type="project" value="InterPro"/>
</dbReference>
<dbReference type="PROSITE" id="PS00108">
    <property type="entry name" value="PROTEIN_KINASE_ST"/>
    <property type="match status" value="1"/>
</dbReference>
<dbReference type="InterPro" id="IPR011009">
    <property type="entry name" value="Kinase-like_dom_sf"/>
</dbReference>
<dbReference type="STRING" id="1071381.G8BY86"/>
<dbReference type="GO" id="GO:0051754">
    <property type="term" value="P:meiotic sister chromatid cohesion, centromeric"/>
    <property type="evidence" value="ECO:0007669"/>
    <property type="project" value="TreeGrafter"/>
</dbReference>
<keyword evidence="3" id="KW-0995">Kinetochore</keyword>
<dbReference type="GO" id="GO:0000776">
    <property type="term" value="C:kinetochore"/>
    <property type="evidence" value="ECO:0007669"/>
    <property type="project" value="UniProtKB-KW"/>
</dbReference>
<name>G8BY86_TETPH</name>
<dbReference type="Pfam" id="PF08311">
    <property type="entry name" value="Mad3_BUB1_I"/>
    <property type="match status" value="1"/>
</dbReference>
<evidence type="ECO:0000259" key="5">
    <source>
        <dbReference type="PROSITE" id="PS50011"/>
    </source>
</evidence>
<organism evidence="7 8">
    <name type="scientific">Tetrapisispora phaffii (strain ATCC 24235 / CBS 4417 / NBRC 1672 / NRRL Y-8282 / UCD 70-5)</name>
    <name type="common">Yeast</name>
    <name type="synonym">Fabospora phaffii</name>
    <dbReference type="NCBI Taxonomy" id="1071381"/>
    <lineage>
        <taxon>Eukaryota</taxon>
        <taxon>Fungi</taxon>
        <taxon>Dikarya</taxon>
        <taxon>Ascomycota</taxon>
        <taxon>Saccharomycotina</taxon>
        <taxon>Saccharomycetes</taxon>
        <taxon>Saccharomycetales</taxon>
        <taxon>Saccharomycetaceae</taxon>
        <taxon>Tetrapisispora</taxon>
    </lineage>
</organism>
<evidence type="ECO:0000256" key="1">
    <source>
        <dbReference type="ARBA" id="ARBA00004629"/>
    </source>
</evidence>
<dbReference type="OrthoDB" id="248495at2759"/>
<evidence type="ECO:0000313" key="8">
    <source>
        <dbReference type="Proteomes" id="UP000005666"/>
    </source>
</evidence>
<evidence type="ECO:0000313" key="7">
    <source>
        <dbReference type="EMBL" id="CCE65137.1"/>
    </source>
</evidence>
<dbReference type="SMART" id="SM00220">
    <property type="entry name" value="S_TKc"/>
    <property type="match status" value="1"/>
</dbReference>
<dbReference type="eggNOG" id="KOG1166">
    <property type="taxonomic scope" value="Eukaryota"/>
</dbReference>
<dbReference type="Pfam" id="PF08171">
    <property type="entry name" value="Mad3_BUB1_II"/>
    <property type="match status" value="1"/>
</dbReference>
<keyword evidence="2" id="KW-0158">Chromosome</keyword>
<dbReference type="GO" id="GO:0007094">
    <property type="term" value="P:mitotic spindle assembly checkpoint signaling"/>
    <property type="evidence" value="ECO:0007669"/>
    <property type="project" value="InterPro"/>
</dbReference>
<keyword evidence="4" id="KW-0137">Centromere</keyword>
<dbReference type="InterPro" id="IPR012572">
    <property type="entry name" value="Mad3/Bub1_II"/>
</dbReference>
<dbReference type="Proteomes" id="UP000005666">
    <property type="component" value="Chromosome 10"/>
</dbReference>
<evidence type="ECO:0000256" key="2">
    <source>
        <dbReference type="ARBA" id="ARBA00022454"/>
    </source>
</evidence>
<dbReference type="InterPro" id="IPR000719">
    <property type="entry name" value="Prot_kinase_dom"/>
</dbReference>
<dbReference type="Gene3D" id="6.10.20.170">
    <property type="match status" value="1"/>
</dbReference>
<dbReference type="PROSITE" id="PS50011">
    <property type="entry name" value="PROTEIN_KINASE_DOM"/>
    <property type="match status" value="1"/>
</dbReference>
<dbReference type="Gene3D" id="1.20.58.2070">
    <property type="match status" value="1"/>
</dbReference>
<dbReference type="GeneID" id="11532964"/>
<dbReference type="Gene3D" id="1.25.40.930">
    <property type="match status" value="1"/>
</dbReference>
<dbReference type="SUPFAM" id="SSF56112">
    <property type="entry name" value="Protein kinase-like (PK-like)"/>
    <property type="match status" value="1"/>
</dbReference>
<evidence type="ECO:0000259" key="6">
    <source>
        <dbReference type="PROSITE" id="PS51489"/>
    </source>
</evidence>
<gene>
    <name evidence="7" type="primary">TPHA0J03180</name>
    <name evidence="7" type="ordered locus">TPHA_0J03180</name>
</gene>
<dbReference type="Pfam" id="PF00069">
    <property type="entry name" value="Pkinase"/>
    <property type="match status" value="1"/>
</dbReference>
<dbReference type="InterPro" id="IPR008271">
    <property type="entry name" value="Ser/Thr_kinase_AS"/>
</dbReference>
<protein>
    <recommendedName>
        <fullName evidence="9">Protein kinase domain-containing protein</fullName>
    </recommendedName>
</protein>
<dbReference type="PANTHER" id="PTHR14030">
    <property type="entry name" value="MITOTIC CHECKPOINT SERINE/THREONINE-PROTEIN KINASE BUB1"/>
    <property type="match status" value="1"/>
</dbReference>
<dbReference type="RefSeq" id="XP_003687571.1">
    <property type="nucleotide sequence ID" value="XM_003687523.1"/>
</dbReference>
<feature type="domain" description="Protein kinase" evidence="5">
    <location>
        <begin position="689"/>
        <end position="995"/>
    </location>
</feature>
<dbReference type="PANTHER" id="PTHR14030:SF4">
    <property type="entry name" value="BUB1 KINASE, ISOFORM A-RELATED"/>
    <property type="match status" value="1"/>
</dbReference>
<dbReference type="GO" id="GO:0005634">
    <property type="term" value="C:nucleus"/>
    <property type="evidence" value="ECO:0007669"/>
    <property type="project" value="TreeGrafter"/>
</dbReference>
<dbReference type="KEGG" id="tpf:TPHA_0J03180"/>
<reference evidence="7 8" key="1">
    <citation type="journal article" date="2011" name="Proc. Natl. Acad. Sci. U.S.A.">
        <title>Evolutionary erosion of yeast sex chromosomes by mating-type switching accidents.</title>
        <authorList>
            <person name="Gordon J.L."/>
            <person name="Armisen D."/>
            <person name="Proux-Wera E."/>
            <person name="Oheigeartaigh S.S."/>
            <person name="Byrne K.P."/>
            <person name="Wolfe K.H."/>
        </authorList>
    </citation>
    <scope>NUCLEOTIDE SEQUENCE [LARGE SCALE GENOMIC DNA]</scope>
    <source>
        <strain evidence="8">ATCC 24235 / CBS 4417 / NBRC 1672 / NRRL Y-8282 / UCD 70-5</strain>
    </source>
</reference>
<dbReference type="PROSITE" id="PS51489">
    <property type="entry name" value="BUB1_N"/>
    <property type="match status" value="1"/>
</dbReference>
<dbReference type="OMA" id="KTLCPNP"/>
<proteinExistence type="predicted"/>
<accession>G8BY86</accession>
<keyword evidence="8" id="KW-1185">Reference proteome</keyword>
<dbReference type="InterPro" id="IPR013212">
    <property type="entry name" value="Mad3/Bub1_I"/>
</dbReference>
<evidence type="ECO:0008006" key="9">
    <source>
        <dbReference type="Google" id="ProtNLM"/>
    </source>
</evidence>
<feature type="domain" description="BUB1 N-terminal" evidence="6">
    <location>
        <begin position="52"/>
        <end position="221"/>
    </location>
</feature>
<dbReference type="InterPro" id="IPR015661">
    <property type="entry name" value="Bub1/Mad3"/>
</dbReference>
<dbReference type="HOGENOM" id="CLU_002115_1_0_1"/>
<sequence length="998" mass="116824">MTEYSTTFNDIESEKENILPLKQGRSALHLSQMLRQDMSQLNSTKIIFEKRLMEELEEMDDPLELYLEYIQWINDAFPQGGTSKQSGMLDLMERCLMYLKDVDIYKNDPRYLKIWLWYIDLFARGSLVDMKDIFVYMYRKRIGVKLTLFYEEFVNILMNMKRFKEAMFILENGLEENARPLKRLQKKYDEFSERVRELNIDLTFDKLNCKHMELPDLLKNFEPPKMVLGKERDEFIETFQESNNVEKLQNNKIQIFQDDANDSNNILIDKNDGWDMLNPKNVREKENRLQSTMLESGINAGKLKQSIDSIEDAPIINSNHKHVGKISIFQDKIGRTDPVYKIIEIPGKKTEKIDVNFNLIYPGDNEEYCFEELMAISRNVFEIRPQKHLIMKDSPQNKKIKTNIEQPFTEKDIDNSPEIPSIINQIGNLQSSNSNSAITSAPNSQEQVENVNFTKTSILPLNDTGNRITPKKENTLGIMTANKLNNSPTITFFSKNAINEVYSMFNQNYEGPNSLGDNDEHTENKFALYENTQEFTKQNLDDLTEVKNVAKNNLNSQKSVEEDTETLQQQMKLPEQKIETRQEYRTSNTNNMMTPIKENKESFYSTSQSSPFLTQPNHYRNKNLIINPLSIELRTQLLSKLTLPLKSYQTFYDYKQPLKMSAFLKNIHRLSISENKNPIVDFKKTGDLYCIRGKLGEGGYATVYLAESSTGRLNALKVEKPASKWEYYILKQIEKRLKGDSILRSIIQVNSLHCFTDESYLVLKYADQGTLLDLINHYKNKVNQSKDIGINEILCMFFTVELIKVITKLHSIDIIHGDIKPDNCMIRFEKSEISMGYKADGSHGWNFKGLYLIDFGRSFDMQILPEGTKFIADWNFDDQDCLEVQQKKEWSYEIDYFGLANMIHYMLFGEPISLNTNNHGKLNKNFKRYWQKDNIWLPLFEVLINYNKVYSNFEIERKLIEIQKDIEEFLISNSINNNRFRNEIFELENELHSINIKI</sequence>
<dbReference type="EMBL" id="HE612865">
    <property type="protein sequence ID" value="CCE65137.1"/>
    <property type="molecule type" value="Genomic_DNA"/>
</dbReference>
<dbReference type="AlphaFoldDB" id="G8BY86"/>